<dbReference type="RefSeq" id="WP_318826105.1">
    <property type="nucleotide sequence ID" value="NZ_QXCT01000001.1"/>
</dbReference>
<feature type="coiled-coil region" evidence="1">
    <location>
        <begin position="12"/>
        <end position="39"/>
    </location>
</feature>
<comment type="caution">
    <text evidence="2">The sequence shown here is derived from an EMBL/GenBank/DDBJ whole genome shotgun (WGS) entry which is preliminary data.</text>
</comment>
<name>A0AAW9CPB0_BURTH</name>
<reference evidence="2" key="1">
    <citation type="submission" date="2018-08" db="EMBL/GenBank/DDBJ databases">
        <title>Identification of Burkholderia cepacia strains that express a Burkholderia pseudomallei-like capsular polysaccharide.</title>
        <authorList>
            <person name="Burtnick M.N."/>
            <person name="Vongsouvath M."/>
            <person name="Newton P."/>
            <person name="Wuthiekanun V."/>
            <person name="Limmathurotsakul D."/>
            <person name="Brett P.J."/>
            <person name="Chantratita N."/>
            <person name="Dance D.A."/>
        </authorList>
    </citation>
    <scope>NUCLEOTIDE SEQUENCE</scope>
    <source>
        <strain evidence="2">SBXCC001</strain>
    </source>
</reference>
<sequence length="87" mass="9702">MAQRKPAVSTLLKNAQVRIAELEKQLESEKNQAKWAREGRDSAQSEVNQIHAFLDALPGAIAKKNQETYVEHSAMTRLAAWLATSRA</sequence>
<evidence type="ECO:0000256" key="1">
    <source>
        <dbReference type="SAM" id="Coils"/>
    </source>
</evidence>
<protein>
    <submittedName>
        <fullName evidence="2">Uncharacterized protein</fullName>
    </submittedName>
</protein>
<gene>
    <name evidence="2" type="ORF">C7S16_6615</name>
</gene>
<dbReference type="EMBL" id="QXCT01000001">
    <property type="protein sequence ID" value="MDW9252455.1"/>
    <property type="molecule type" value="Genomic_DNA"/>
</dbReference>
<evidence type="ECO:0000313" key="3">
    <source>
        <dbReference type="Proteomes" id="UP001272137"/>
    </source>
</evidence>
<dbReference type="Proteomes" id="UP001272137">
    <property type="component" value="Unassembled WGS sequence"/>
</dbReference>
<dbReference type="AlphaFoldDB" id="A0AAW9CPB0"/>
<keyword evidence="1" id="KW-0175">Coiled coil</keyword>
<organism evidence="2 3">
    <name type="scientific">Burkholderia thailandensis</name>
    <dbReference type="NCBI Taxonomy" id="57975"/>
    <lineage>
        <taxon>Bacteria</taxon>
        <taxon>Pseudomonadati</taxon>
        <taxon>Pseudomonadota</taxon>
        <taxon>Betaproteobacteria</taxon>
        <taxon>Burkholderiales</taxon>
        <taxon>Burkholderiaceae</taxon>
        <taxon>Burkholderia</taxon>
        <taxon>pseudomallei group</taxon>
    </lineage>
</organism>
<evidence type="ECO:0000313" key="2">
    <source>
        <dbReference type="EMBL" id="MDW9252455.1"/>
    </source>
</evidence>
<accession>A0AAW9CPB0</accession>
<proteinExistence type="predicted"/>